<comment type="subcellular location">
    <subcellularLocation>
        <location evidence="1">Membrane</location>
        <topology evidence="1">Multi-pass membrane protein</topology>
    </subcellularLocation>
</comment>
<dbReference type="GO" id="GO:0007034">
    <property type="term" value="P:vacuolar transport"/>
    <property type="evidence" value="ECO:0007669"/>
    <property type="project" value="InterPro"/>
</dbReference>
<keyword evidence="3 6" id="KW-1133">Transmembrane helix</keyword>
<feature type="region of interest" description="Disordered" evidence="5">
    <location>
        <begin position="382"/>
        <end position="408"/>
    </location>
</feature>
<feature type="region of interest" description="Disordered" evidence="5">
    <location>
        <begin position="68"/>
        <end position="118"/>
    </location>
</feature>
<keyword evidence="4 6" id="KW-0472">Membrane</keyword>
<dbReference type="GO" id="GO:0016020">
    <property type="term" value="C:membrane"/>
    <property type="evidence" value="ECO:0007669"/>
    <property type="project" value="UniProtKB-SubCell"/>
</dbReference>
<dbReference type="EMBL" id="JAYKXP010000012">
    <property type="protein sequence ID" value="KAK7051582.1"/>
    <property type="molecule type" value="Genomic_DNA"/>
</dbReference>
<dbReference type="Proteomes" id="UP001383192">
    <property type="component" value="Unassembled WGS sequence"/>
</dbReference>
<proteinExistence type="predicted"/>
<evidence type="ECO:0000313" key="7">
    <source>
        <dbReference type="EMBL" id="KAK7051582.1"/>
    </source>
</evidence>
<evidence type="ECO:0000256" key="1">
    <source>
        <dbReference type="ARBA" id="ARBA00004141"/>
    </source>
</evidence>
<keyword evidence="8" id="KW-1185">Reference proteome</keyword>
<dbReference type="InterPro" id="IPR019325">
    <property type="entry name" value="NEDD4/Bsd2"/>
</dbReference>
<dbReference type="Pfam" id="PF10176">
    <property type="entry name" value="NEDD4_Bsd2"/>
    <property type="match status" value="1"/>
</dbReference>
<evidence type="ECO:0000256" key="4">
    <source>
        <dbReference type="ARBA" id="ARBA00023136"/>
    </source>
</evidence>
<feature type="transmembrane region" description="Helical" evidence="6">
    <location>
        <begin position="350"/>
        <end position="373"/>
    </location>
</feature>
<dbReference type="GO" id="GO:0005783">
    <property type="term" value="C:endoplasmic reticulum"/>
    <property type="evidence" value="ECO:0007669"/>
    <property type="project" value="TreeGrafter"/>
</dbReference>
<dbReference type="GO" id="GO:0030001">
    <property type="term" value="P:metal ion transport"/>
    <property type="evidence" value="ECO:0007669"/>
    <property type="project" value="InterPro"/>
</dbReference>
<dbReference type="CDD" id="cd22212">
    <property type="entry name" value="NDFIP-like"/>
    <property type="match status" value="1"/>
</dbReference>
<evidence type="ECO:0000256" key="2">
    <source>
        <dbReference type="ARBA" id="ARBA00022692"/>
    </source>
</evidence>
<sequence length="469" mass="50946">MPAGYSPLQRDDENNDELNAAFNGSEDSEDESTPLNPNQVKSGTPAPVFHSRASSLGQANAIPGAYDFEKDYDYDHPPPGSPPGPSAFALPNDHGNSNGLLPASPVRPQLQGSSQGGRRGFFRKVVGAILPTHYARIPTEDQGSGRRMAIGGGVDNDGVFANVMAKPQPAQVIEMPDGNVHLVPEDVQKEAPPSYQSAQADAVPSYFETTIVAPGGAGDPGSDMIIEDLPSGSVLVFVINMLLSFFFQFIGFLLTFLLHTSHAGKYGSRAGLGLTLIQYGYYSRSLNLEYGPQPGDYSDATGSGGFPDQMTGMEPTTTLTGESPVVTLSWNGTRTYETQEFMQPIPARDWLSFLLMTIGWFLLLTSFVGFWRVKRWESSIRKSAGSSANTASGGTPGEQPYTREQLEQEQEVRRNLETVFGISFDPDTRQPLPTHTVHVDEHGHTVVVPSREYLEEMRLTRDLRAAGLL</sequence>
<evidence type="ECO:0000256" key="6">
    <source>
        <dbReference type="SAM" id="Phobius"/>
    </source>
</evidence>
<organism evidence="7 8">
    <name type="scientific">Paramarasmius palmivorus</name>
    <dbReference type="NCBI Taxonomy" id="297713"/>
    <lineage>
        <taxon>Eukaryota</taxon>
        <taxon>Fungi</taxon>
        <taxon>Dikarya</taxon>
        <taxon>Basidiomycota</taxon>
        <taxon>Agaricomycotina</taxon>
        <taxon>Agaricomycetes</taxon>
        <taxon>Agaricomycetidae</taxon>
        <taxon>Agaricales</taxon>
        <taxon>Marasmiineae</taxon>
        <taxon>Marasmiaceae</taxon>
        <taxon>Paramarasmius</taxon>
    </lineage>
</organism>
<reference evidence="7 8" key="1">
    <citation type="submission" date="2024-01" db="EMBL/GenBank/DDBJ databases">
        <title>A draft genome for a cacao thread blight-causing isolate of Paramarasmius palmivorus.</title>
        <authorList>
            <person name="Baruah I.K."/>
            <person name="Bukari Y."/>
            <person name="Amoako-Attah I."/>
            <person name="Meinhardt L.W."/>
            <person name="Bailey B.A."/>
            <person name="Cohen S.P."/>
        </authorList>
    </citation>
    <scope>NUCLEOTIDE SEQUENCE [LARGE SCALE GENOMIC DNA]</scope>
    <source>
        <strain evidence="7 8">GH-12</strain>
    </source>
</reference>
<dbReference type="AlphaFoldDB" id="A0AAW0DJ09"/>
<feature type="region of interest" description="Disordered" evidence="5">
    <location>
        <begin position="1"/>
        <end position="56"/>
    </location>
</feature>
<dbReference type="PANTHER" id="PTHR13396">
    <property type="entry name" value="NEDD4 FAMILY INTERACTING PROTEIN 1/2"/>
    <property type="match status" value="1"/>
</dbReference>
<feature type="transmembrane region" description="Helical" evidence="6">
    <location>
        <begin position="234"/>
        <end position="258"/>
    </location>
</feature>
<evidence type="ECO:0000313" key="8">
    <source>
        <dbReference type="Proteomes" id="UP001383192"/>
    </source>
</evidence>
<dbReference type="GO" id="GO:0031398">
    <property type="term" value="P:positive regulation of protein ubiquitination"/>
    <property type="evidence" value="ECO:0007669"/>
    <property type="project" value="TreeGrafter"/>
</dbReference>
<accession>A0AAW0DJ09</accession>
<dbReference type="GO" id="GO:0005794">
    <property type="term" value="C:Golgi apparatus"/>
    <property type="evidence" value="ECO:0007669"/>
    <property type="project" value="TreeGrafter"/>
</dbReference>
<dbReference type="GO" id="GO:0006511">
    <property type="term" value="P:ubiquitin-dependent protein catabolic process"/>
    <property type="evidence" value="ECO:0007669"/>
    <property type="project" value="TreeGrafter"/>
</dbReference>
<evidence type="ECO:0000256" key="3">
    <source>
        <dbReference type="ARBA" id="ARBA00022989"/>
    </source>
</evidence>
<feature type="compositionally biased region" description="Low complexity" evidence="5">
    <location>
        <begin position="383"/>
        <end position="393"/>
    </location>
</feature>
<evidence type="ECO:0000256" key="5">
    <source>
        <dbReference type="SAM" id="MobiDB-lite"/>
    </source>
</evidence>
<feature type="compositionally biased region" description="Polar residues" evidence="5">
    <location>
        <begin position="33"/>
        <end position="42"/>
    </location>
</feature>
<dbReference type="GO" id="GO:0048471">
    <property type="term" value="C:perinuclear region of cytoplasm"/>
    <property type="evidence" value="ECO:0007669"/>
    <property type="project" value="TreeGrafter"/>
</dbReference>
<comment type="caution">
    <text evidence="7">The sequence shown here is derived from an EMBL/GenBank/DDBJ whole genome shotgun (WGS) entry which is preliminary data.</text>
</comment>
<name>A0AAW0DJ09_9AGAR</name>
<protein>
    <recommendedName>
        <fullName evidence="9">Metal homeostatis protein BSD2</fullName>
    </recommendedName>
</protein>
<gene>
    <name evidence="7" type="ORF">VNI00_004561</name>
</gene>
<dbReference type="PANTHER" id="PTHR13396:SF5">
    <property type="entry name" value="NEDD4 FAMILY INTERACTING PROTEIN"/>
    <property type="match status" value="1"/>
</dbReference>
<evidence type="ECO:0008006" key="9">
    <source>
        <dbReference type="Google" id="ProtNLM"/>
    </source>
</evidence>
<keyword evidence="2 6" id="KW-0812">Transmembrane</keyword>